<sequence length="148" mass="16719">MTFVVRSLDYKEVPDEVLNSLDSFNNTALKQFGKAVLADRFEDGIIDVVFLRSFSNGIEDLAIIEGNISIAFLSELESIDFISWTLAHELGHTLGLLDVFEFDNLMIRVDGTSMLRFSYRNAYLPSNLTDQQIVIIRNTIEAKSFSIS</sequence>
<proteinExistence type="predicted"/>
<name>K0ICP5_NITGG</name>
<dbReference type="STRING" id="1237085.Ngar_c04660"/>
<dbReference type="BioCyc" id="CNIT1237085:G1324-464-MONOMER"/>
<accession>K0ICP5</accession>
<dbReference type="SUPFAM" id="SSF55486">
    <property type="entry name" value="Metalloproteases ('zincins'), catalytic domain"/>
    <property type="match status" value="1"/>
</dbReference>
<evidence type="ECO:0000313" key="2">
    <source>
        <dbReference type="Proteomes" id="UP000008037"/>
    </source>
</evidence>
<dbReference type="Proteomes" id="UP000008037">
    <property type="component" value="Chromosome"/>
</dbReference>
<dbReference type="AlphaFoldDB" id="K0ICP5"/>
<dbReference type="GO" id="GO:0008237">
    <property type="term" value="F:metallopeptidase activity"/>
    <property type="evidence" value="ECO:0007669"/>
    <property type="project" value="InterPro"/>
</dbReference>
<protein>
    <submittedName>
        <fullName evidence="1">Uncharacterized protein</fullName>
    </submittedName>
</protein>
<gene>
    <name evidence="1" type="ordered locus">Ngar_c04660</name>
</gene>
<evidence type="ECO:0000313" key="1">
    <source>
        <dbReference type="EMBL" id="AFU57410.1"/>
    </source>
</evidence>
<dbReference type="EMBL" id="CP002408">
    <property type="protein sequence ID" value="AFU57410.1"/>
    <property type="molecule type" value="Genomic_DNA"/>
</dbReference>
<organism evidence="1 2">
    <name type="scientific">Nitrososphaera gargensis (strain Ga9.2)</name>
    <dbReference type="NCBI Taxonomy" id="1237085"/>
    <lineage>
        <taxon>Archaea</taxon>
        <taxon>Nitrososphaerota</taxon>
        <taxon>Nitrososphaeria</taxon>
        <taxon>Nitrososphaerales</taxon>
        <taxon>Nitrososphaeraceae</taxon>
        <taxon>Nitrososphaera</taxon>
    </lineage>
</organism>
<dbReference type="Gene3D" id="3.40.390.10">
    <property type="entry name" value="Collagenase (Catalytic Domain)"/>
    <property type="match status" value="1"/>
</dbReference>
<keyword evidence="2" id="KW-1185">Reference proteome</keyword>
<reference evidence="1 2" key="1">
    <citation type="journal article" date="2012" name="Environ. Microbiol.">
        <title>The genome of the ammonia-oxidizing Candidatus Nitrososphaera gargensis: insights into metabolic versatility and environmental adaptations.</title>
        <authorList>
            <person name="Spang A."/>
            <person name="Poehlein A."/>
            <person name="Offre P."/>
            <person name="Zumbragel S."/>
            <person name="Haider S."/>
            <person name="Rychlik N."/>
            <person name="Nowka B."/>
            <person name="Schmeisser C."/>
            <person name="Lebedeva E.V."/>
            <person name="Rattei T."/>
            <person name="Bohm C."/>
            <person name="Schmid M."/>
            <person name="Galushko A."/>
            <person name="Hatzenpichler R."/>
            <person name="Weinmaier T."/>
            <person name="Daniel R."/>
            <person name="Schleper C."/>
            <person name="Spieck E."/>
            <person name="Streit W."/>
            <person name="Wagner M."/>
        </authorList>
    </citation>
    <scope>NUCLEOTIDE SEQUENCE [LARGE SCALE GENOMIC DNA]</scope>
    <source>
        <strain evidence="2">Ga9.2</strain>
    </source>
</reference>
<dbReference type="KEGG" id="nga:Ngar_c04660"/>
<dbReference type="InterPro" id="IPR024079">
    <property type="entry name" value="MetalloPept_cat_dom_sf"/>
</dbReference>
<dbReference type="InParanoid" id="K0ICP5"/>
<dbReference type="HOGENOM" id="CLU_1754761_0_0_2"/>